<dbReference type="Pfam" id="PF12728">
    <property type="entry name" value="HTH_17"/>
    <property type="match status" value="1"/>
</dbReference>
<sequence length="71" mass="8188">MVVQMLQEDVLLTFKEAMGYLRVSRSTLYRLMWSGQLTGHKVGSTWRFYREDLRACVGREVPMATVSTSVN</sequence>
<name>A0A5J4KM97_9CHLR</name>
<dbReference type="NCBIfam" id="TIGR01764">
    <property type="entry name" value="excise"/>
    <property type="match status" value="1"/>
</dbReference>
<protein>
    <recommendedName>
        <fullName evidence="1">Helix-turn-helix domain-containing protein</fullName>
    </recommendedName>
</protein>
<dbReference type="AlphaFoldDB" id="A0A5J4KM97"/>
<evidence type="ECO:0000259" key="1">
    <source>
        <dbReference type="Pfam" id="PF12728"/>
    </source>
</evidence>
<evidence type="ECO:0000313" key="3">
    <source>
        <dbReference type="Proteomes" id="UP000326912"/>
    </source>
</evidence>
<keyword evidence="3" id="KW-1185">Reference proteome</keyword>
<dbReference type="InterPro" id="IPR010093">
    <property type="entry name" value="SinI_DNA-bd"/>
</dbReference>
<dbReference type="Proteomes" id="UP000326912">
    <property type="component" value="Unassembled WGS sequence"/>
</dbReference>
<evidence type="ECO:0000313" key="2">
    <source>
        <dbReference type="EMBL" id="GER88262.1"/>
    </source>
</evidence>
<organism evidence="2 3">
    <name type="scientific">Dictyobacter vulcani</name>
    <dbReference type="NCBI Taxonomy" id="2607529"/>
    <lineage>
        <taxon>Bacteria</taxon>
        <taxon>Bacillati</taxon>
        <taxon>Chloroflexota</taxon>
        <taxon>Ktedonobacteria</taxon>
        <taxon>Ktedonobacterales</taxon>
        <taxon>Dictyobacteraceae</taxon>
        <taxon>Dictyobacter</taxon>
    </lineage>
</organism>
<accession>A0A5J4KM97</accession>
<comment type="caution">
    <text evidence="2">The sequence shown here is derived from an EMBL/GenBank/DDBJ whole genome shotgun (WGS) entry which is preliminary data.</text>
</comment>
<gene>
    <name evidence="2" type="ORF">KDW_24240</name>
</gene>
<dbReference type="EMBL" id="BKZW01000001">
    <property type="protein sequence ID" value="GER88262.1"/>
    <property type="molecule type" value="Genomic_DNA"/>
</dbReference>
<dbReference type="RefSeq" id="WP_198925250.1">
    <property type="nucleotide sequence ID" value="NZ_BKZW01000001.1"/>
</dbReference>
<reference evidence="2 3" key="1">
    <citation type="submission" date="2019-10" db="EMBL/GenBank/DDBJ databases">
        <title>Dictyobacter vulcani sp. nov., within the class Ktedonobacteria, isolated from soil of volcanic Mt. Zao.</title>
        <authorList>
            <person name="Zheng Y."/>
            <person name="Wang C.M."/>
            <person name="Sakai Y."/>
            <person name="Abe K."/>
            <person name="Yokota A."/>
            <person name="Yabe S."/>
        </authorList>
    </citation>
    <scope>NUCLEOTIDE SEQUENCE [LARGE SCALE GENOMIC DNA]</scope>
    <source>
        <strain evidence="2 3">W12</strain>
    </source>
</reference>
<feature type="domain" description="Helix-turn-helix" evidence="1">
    <location>
        <begin position="11"/>
        <end position="55"/>
    </location>
</feature>
<dbReference type="InterPro" id="IPR041657">
    <property type="entry name" value="HTH_17"/>
</dbReference>
<proteinExistence type="predicted"/>
<dbReference type="GO" id="GO:0003677">
    <property type="term" value="F:DNA binding"/>
    <property type="evidence" value="ECO:0007669"/>
    <property type="project" value="InterPro"/>
</dbReference>